<evidence type="ECO:0000256" key="1">
    <source>
        <dbReference type="ARBA" id="ARBA00008932"/>
    </source>
</evidence>
<accession>A0AAE9E735</accession>
<dbReference type="InterPro" id="IPR008962">
    <property type="entry name" value="PapD-like_sf"/>
</dbReference>
<feature type="region of interest" description="Disordered" evidence="3">
    <location>
        <begin position="139"/>
        <end position="183"/>
    </location>
</feature>
<evidence type="ECO:0000259" key="4">
    <source>
        <dbReference type="PROSITE" id="PS50202"/>
    </source>
</evidence>
<dbReference type="InterPro" id="IPR016763">
    <property type="entry name" value="VAP"/>
</dbReference>
<protein>
    <recommendedName>
        <fullName evidence="2">Major sperm protein</fullName>
    </recommendedName>
</protein>
<reference evidence="5 6" key="1">
    <citation type="submission" date="2022-04" db="EMBL/GenBank/DDBJ databases">
        <title>Chromosome-level reference genomes for two strains of Caenorhabditis briggsae: an improved platform for comparative genomics.</title>
        <authorList>
            <person name="Stevens L."/>
            <person name="Andersen E."/>
        </authorList>
    </citation>
    <scope>NUCLEOTIDE SEQUENCE [LARGE SCALE GENOMIC DNA]</scope>
    <source>
        <strain evidence="5">VX34</strain>
        <tissue evidence="5">Whole-organism</tissue>
    </source>
</reference>
<comment type="similarity">
    <text evidence="1">Belongs to the VAMP-associated protein (VAP) (TC 9.B.17) family.</text>
</comment>
<dbReference type="Pfam" id="PF00635">
    <property type="entry name" value="Motile_Sperm"/>
    <property type="match status" value="1"/>
</dbReference>
<feature type="compositionally biased region" description="Polar residues" evidence="3">
    <location>
        <begin position="142"/>
        <end position="158"/>
    </location>
</feature>
<name>A0AAE9E735_CAEBR</name>
<feature type="compositionally biased region" description="Polar residues" evidence="3">
    <location>
        <begin position="171"/>
        <end position="183"/>
    </location>
</feature>
<dbReference type="EMBL" id="CP092621">
    <property type="protein sequence ID" value="UMM16864.1"/>
    <property type="molecule type" value="Genomic_DNA"/>
</dbReference>
<dbReference type="PROSITE" id="PS50202">
    <property type="entry name" value="MSP"/>
    <property type="match status" value="1"/>
</dbReference>
<gene>
    <name evidence="5" type="ORF">L5515_013696</name>
</gene>
<organism evidence="5 6">
    <name type="scientific">Caenorhabditis briggsae</name>
    <dbReference type="NCBI Taxonomy" id="6238"/>
    <lineage>
        <taxon>Eukaryota</taxon>
        <taxon>Metazoa</taxon>
        <taxon>Ecdysozoa</taxon>
        <taxon>Nematoda</taxon>
        <taxon>Chromadorea</taxon>
        <taxon>Rhabditida</taxon>
        <taxon>Rhabditina</taxon>
        <taxon>Rhabditomorpha</taxon>
        <taxon>Rhabditoidea</taxon>
        <taxon>Rhabditidae</taxon>
        <taxon>Peloderinae</taxon>
        <taxon>Caenorhabditis</taxon>
    </lineage>
</organism>
<dbReference type="PANTHER" id="PTHR10809">
    <property type="entry name" value="VESICLE-ASSOCIATED MEMBRANE PROTEIN-ASSOCIATED PROTEIN"/>
    <property type="match status" value="1"/>
</dbReference>
<keyword evidence="2" id="KW-0206">Cytoskeleton</keyword>
<keyword evidence="6" id="KW-1185">Reference proteome</keyword>
<feature type="domain" description="MSP" evidence="4">
    <location>
        <begin position="15"/>
        <end position="137"/>
    </location>
</feature>
<dbReference type="Gene3D" id="2.60.40.10">
    <property type="entry name" value="Immunoglobulins"/>
    <property type="match status" value="1"/>
</dbReference>
<evidence type="ECO:0000313" key="5">
    <source>
        <dbReference type="EMBL" id="UMM16864.1"/>
    </source>
</evidence>
<dbReference type="PANTHER" id="PTHR10809:SF164">
    <property type="entry name" value="MAJOR SPERM PROTEIN"/>
    <property type="match status" value="1"/>
</dbReference>
<dbReference type="Proteomes" id="UP000829354">
    <property type="component" value="Chromosome II"/>
</dbReference>
<evidence type="ECO:0000256" key="2">
    <source>
        <dbReference type="RuleBase" id="RU003425"/>
    </source>
</evidence>
<keyword evidence="2" id="KW-0963">Cytoplasm</keyword>
<proteinExistence type="inferred from homology"/>
<sequence>METKQSMDCILNDPSAKSKPVVPKLITVNPLNIIIEPKSGQIDKTLELKNIYPCRVAFRIRTNGPTRYTVCPNKGFLSIGEKTMIRISMIDGSKYQSNHQFIVQSMPAPGDFADRKLIWKQPNYLGILTNTRVKTMRPGLSLSKNGGQVTSPALSTSNEGGGARSPALMDSNESLVTPSVPSWTKPVSSIDHGKFADNINDLTTQVKKAIAEKNTRASEMVSVVNQIKSIEVELDRQAQLVNEMSERVKKGEIQYSNLVMHERTLRADLERMKNNEHDPSGPLNY</sequence>
<dbReference type="AlphaFoldDB" id="A0AAE9E735"/>
<comment type="function">
    <text evidence="2">Central component in molecular interactions underlying sperm crawling. Forms an extensive filament system that extends from sperm villipoda, along the leading edge of the pseudopod.</text>
</comment>
<dbReference type="GO" id="GO:0005789">
    <property type="term" value="C:endoplasmic reticulum membrane"/>
    <property type="evidence" value="ECO:0007669"/>
    <property type="project" value="InterPro"/>
</dbReference>
<dbReference type="InterPro" id="IPR000535">
    <property type="entry name" value="MSP_dom"/>
</dbReference>
<dbReference type="InterPro" id="IPR013783">
    <property type="entry name" value="Ig-like_fold"/>
</dbReference>
<dbReference type="SUPFAM" id="SSF49354">
    <property type="entry name" value="PapD-like"/>
    <property type="match status" value="1"/>
</dbReference>
<evidence type="ECO:0000313" key="6">
    <source>
        <dbReference type="Proteomes" id="UP000829354"/>
    </source>
</evidence>
<evidence type="ECO:0000256" key="3">
    <source>
        <dbReference type="SAM" id="MobiDB-lite"/>
    </source>
</evidence>